<feature type="binding site" evidence="3">
    <location>
        <position position="284"/>
    </location>
    <ligand>
        <name>substrate</name>
    </ligand>
</feature>
<dbReference type="AlphaFoldDB" id="A0A1H0CRK3"/>
<dbReference type="GO" id="GO:0005737">
    <property type="term" value="C:cytoplasm"/>
    <property type="evidence" value="ECO:0007669"/>
    <property type="project" value="UniProtKB-SubCell"/>
</dbReference>
<dbReference type="STRING" id="745820.SAMN04488053_102204"/>
<feature type="binding site" evidence="3">
    <location>
        <begin position="66"/>
        <end position="68"/>
    </location>
    <ligand>
        <name>substrate</name>
    </ligand>
</feature>
<dbReference type="PANTHER" id="PTHR11647:SF1">
    <property type="entry name" value="COLLAPSIN RESPONSE MEDIATOR PROTEIN"/>
    <property type="match status" value="1"/>
</dbReference>
<dbReference type="EMBL" id="FNIL01000002">
    <property type="protein sequence ID" value="SDN60524.1"/>
    <property type="molecule type" value="Genomic_DNA"/>
</dbReference>
<accession>A0A1H0CRK3</accession>
<dbReference type="InterPro" id="IPR050378">
    <property type="entry name" value="Metallo-dep_Hydrolases_sf"/>
</dbReference>
<feature type="binding site" evidence="4">
    <location>
        <position position="61"/>
    </location>
    <ligand>
        <name>Zn(2+)</name>
        <dbReference type="ChEBI" id="CHEBI:29105"/>
        <label>1</label>
        <note>catalytic</note>
    </ligand>
</feature>
<evidence type="ECO:0000256" key="3">
    <source>
        <dbReference type="PIRSR" id="PIRSR001238-2"/>
    </source>
</evidence>
<reference evidence="7" key="1">
    <citation type="submission" date="2016-10" db="EMBL/GenBank/DDBJ databases">
        <authorList>
            <person name="Varghese N."/>
            <person name="Submissions S."/>
        </authorList>
    </citation>
    <scope>NUCLEOTIDE SEQUENCE [LARGE SCALE GENOMIC DNA]</scope>
    <source>
        <strain evidence="7">CGMCC 1.10369</strain>
    </source>
</reference>
<dbReference type="SUPFAM" id="SSF51338">
    <property type="entry name" value="Composite domain of metallo-dependent hydrolases"/>
    <property type="match status" value="1"/>
</dbReference>
<feature type="domain" description="Amidohydrolase-related" evidence="5">
    <location>
        <begin position="51"/>
        <end position="364"/>
    </location>
</feature>
<comment type="subcellular location">
    <subcellularLocation>
        <location evidence="1">Cytoplasm</location>
    </subcellularLocation>
</comment>
<proteinExistence type="inferred from homology"/>
<evidence type="ECO:0000259" key="5">
    <source>
        <dbReference type="Pfam" id="PF01979"/>
    </source>
</evidence>
<keyword evidence="1" id="KW-0645">Protease</keyword>
<dbReference type="GO" id="GO:0016810">
    <property type="term" value="F:hydrolase activity, acting on carbon-nitrogen (but not peptide) bonds"/>
    <property type="evidence" value="ECO:0007669"/>
    <property type="project" value="InterPro"/>
</dbReference>
<dbReference type="Gene3D" id="3.20.20.140">
    <property type="entry name" value="Metal-dependent hydrolases"/>
    <property type="match status" value="1"/>
</dbReference>
<feature type="binding site" evidence="3">
    <location>
        <position position="97"/>
    </location>
    <ligand>
        <name>substrate</name>
    </ligand>
</feature>
<gene>
    <name evidence="6" type="ORF">SAMN04488053_102204</name>
</gene>
<organism evidence="6 7">
    <name type="scientific">Alkalicoccus daliensis</name>
    <dbReference type="NCBI Taxonomy" id="745820"/>
    <lineage>
        <taxon>Bacteria</taxon>
        <taxon>Bacillati</taxon>
        <taxon>Bacillota</taxon>
        <taxon>Bacilli</taxon>
        <taxon>Bacillales</taxon>
        <taxon>Bacillaceae</taxon>
        <taxon>Alkalicoccus</taxon>
    </lineage>
</organism>
<sequence>MLTLIKNAEVFTPEALGKNDVLLGGGKIIAVKPQIEATAEMEVMEGKGKLLVPGLIDGHVHISGGGGEGGFSTRTPELQLSDCIAGGVTTVIGVIGTDGISRTMAELVAKAKGLTEEGITCCCLSGNYYVPVTTLTGSLQKDIMMVQEIIGAGEIAVADHRSSQPTVQELARLASEARIGGLLAGKGGVVNIHTGDGSDLLSSIEAVVDTTDIPISQFWPTHINRNEKLLEAGIAFAKRGGTVDLTTSIASGDPVLKCSRVLKKMLEAGVPDSQITFTSDGQGSLPQFDADGNFTGLGIGRVSSLLEELRDAIFTEKLPLSQVWKTASENPARHLKLRNKGTIAPGKDADLLLLKKEDLKITDILAKGEWLQQGTVKRKGTFAQ</sequence>
<feature type="binding site" evidence="3">
    <location>
        <position position="161"/>
    </location>
    <ligand>
        <name>substrate</name>
    </ligand>
</feature>
<dbReference type="PANTHER" id="PTHR11647">
    <property type="entry name" value="HYDRANTOINASE/DIHYDROPYRIMIDINASE FAMILY MEMBER"/>
    <property type="match status" value="1"/>
</dbReference>
<feature type="active site" description="Proton acceptor" evidence="2">
    <location>
        <position position="280"/>
    </location>
</feature>
<feature type="binding site" evidence="4">
    <location>
        <position position="280"/>
    </location>
    <ligand>
        <name>Zn(2+)</name>
        <dbReference type="ChEBI" id="CHEBI:29105"/>
        <label>1</label>
        <note>catalytic</note>
    </ligand>
</feature>
<evidence type="ECO:0000313" key="7">
    <source>
        <dbReference type="Proteomes" id="UP000198778"/>
    </source>
</evidence>
<dbReference type="Pfam" id="PF01979">
    <property type="entry name" value="Amidohydro_1"/>
    <property type="match status" value="1"/>
</dbReference>
<keyword evidence="1 4" id="KW-0862">Zinc</keyword>
<dbReference type="OrthoDB" id="9775607at2"/>
<dbReference type="NCBIfam" id="TIGR01975">
    <property type="entry name" value="isoAsp_dipep"/>
    <property type="match status" value="1"/>
</dbReference>
<dbReference type="InterPro" id="IPR011059">
    <property type="entry name" value="Metal-dep_hydrolase_composite"/>
</dbReference>
<name>A0A1H0CRK3_9BACI</name>
<evidence type="ECO:0000256" key="4">
    <source>
        <dbReference type="PIRSR" id="PIRSR001238-3"/>
    </source>
</evidence>
<dbReference type="Gene3D" id="2.30.40.10">
    <property type="entry name" value="Urease, subunit C, domain 1"/>
    <property type="match status" value="1"/>
</dbReference>
<dbReference type="GO" id="GO:0046872">
    <property type="term" value="F:metal ion binding"/>
    <property type="evidence" value="ECO:0007669"/>
    <property type="project" value="UniProtKB-KW"/>
</dbReference>
<dbReference type="GO" id="GO:0008798">
    <property type="term" value="F:beta-aspartyl-peptidase activity"/>
    <property type="evidence" value="ECO:0007669"/>
    <property type="project" value="InterPro"/>
</dbReference>
<keyword evidence="1" id="KW-0378">Hydrolase</keyword>
<dbReference type="PIRSF" id="PIRSF001238">
    <property type="entry name" value="IadA"/>
    <property type="match status" value="1"/>
</dbReference>
<dbReference type="InterPro" id="IPR006680">
    <property type="entry name" value="Amidohydro-rel"/>
</dbReference>
<feature type="binding site" evidence="4">
    <location>
        <position position="193"/>
    </location>
    <ligand>
        <name>Zn(2+)</name>
        <dbReference type="ChEBI" id="CHEBI:29105"/>
        <label>2</label>
        <note>catalytic</note>
    </ligand>
</feature>
<feature type="binding site" evidence="4">
    <location>
        <position position="222"/>
    </location>
    <ligand>
        <name>Zn(2+)</name>
        <dbReference type="ChEBI" id="CHEBI:29105"/>
        <label>2</label>
        <note>catalytic</note>
    </ligand>
</feature>
<protein>
    <recommendedName>
        <fullName evidence="1">Isoaspartyl dipeptidase</fullName>
        <ecNumber evidence="1">3.4.19.-</ecNumber>
    </recommendedName>
</protein>
<dbReference type="Proteomes" id="UP000198778">
    <property type="component" value="Unassembled WGS sequence"/>
</dbReference>
<evidence type="ECO:0000256" key="2">
    <source>
        <dbReference type="PIRSR" id="PIRSR001238-1"/>
    </source>
</evidence>
<dbReference type="GO" id="GO:0006508">
    <property type="term" value="P:proteolysis"/>
    <property type="evidence" value="ECO:0007669"/>
    <property type="project" value="UniProtKB-KW"/>
</dbReference>
<comment type="cofactor">
    <cofactor evidence="1 4">
        <name>Zn(2+)</name>
        <dbReference type="ChEBI" id="CHEBI:29105"/>
    </cofactor>
    <text evidence="1 4">Binds 2 Zn(2+) ions per subunit.</text>
</comment>
<keyword evidence="1" id="KW-0482">Metalloprotease</keyword>
<dbReference type="InterPro" id="IPR032466">
    <property type="entry name" value="Metal_Hydrolase"/>
</dbReference>
<comment type="function">
    <text evidence="1">Catalyzes the hydrolytic cleavage of a subset of L-isoaspartyl (L-beta-aspartyl) dipeptides. Used to degrade proteins damaged by L-isoaspartyl residues formation.</text>
</comment>
<dbReference type="SUPFAM" id="SSF51556">
    <property type="entry name" value="Metallo-dependent hydrolases"/>
    <property type="match status" value="1"/>
</dbReference>
<dbReference type="EC" id="3.4.19.-" evidence="1"/>
<evidence type="ECO:0000256" key="1">
    <source>
        <dbReference type="PIRNR" id="PIRNR001238"/>
    </source>
</evidence>
<dbReference type="InterPro" id="IPR010229">
    <property type="entry name" value="Pept_M38_dipep"/>
</dbReference>
<comment type="similarity">
    <text evidence="1">Belongs to the peptidase M38 family.</text>
</comment>
<feature type="binding site" evidence="3">
    <location>
        <position position="225"/>
    </location>
    <ligand>
        <name>substrate</name>
    </ligand>
</feature>
<feature type="binding site" evidence="4">
    <location>
        <position position="59"/>
    </location>
    <ligand>
        <name>Zn(2+)</name>
        <dbReference type="ChEBI" id="CHEBI:29105"/>
        <label>1</label>
        <note>catalytic</note>
    </ligand>
</feature>
<keyword evidence="1 4" id="KW-0479">Metal-binding</keyword>
<dbReference type="GO" id="GO:0008237">
    <property type="term" value="F:metallopeptidase activity"/>
    <property type="evidence" value="ECO:0007669"/>
    <property type="project" value="UniProtKB-KW"/>
</dbReference>
<keyword evidence="7" id="KW-1185">Reference proteome</keyword>
<comment type="PTM">
    <text evidence="1">Carboxylation allows a single lysine to coordinate two zinc ions.</text>
</comment>
<evidence type="ECO:0000313" key="6">
    <source>
        <dbReference type="EMBL" id="SDN60524.1"/>
    </source>
</evidence>
<dbReference type="RefSeq" id="WP_090841462.1">
    <property type="nucleotide sequence ID" value="NZ_FNIL01000002.1"/>
</dbReference>
<feature type="binding site" evidence="3">
    <location>
        <position position="128"/>
    </location>
    <ligand>
        <name>substrate</name>
    </ligand>
</feature>